<dbReference type="EMBL" id="JBFMIA010000004">
    <property type="protein sequence ID" value="MEW9501618.1"/>
    <property type="molecule type" value="Genomic_DNA"/>
</dbReference>
<evidence type="ECO:0000259" key="7">
    <source>
        <dbReference type="Pfam" id="PF02852"/>
    </source>
</evidence>
<evidence type="ECO:0000256" key="5">
    <source>
        <dbReference type="ARBA" id="ARBA00023002"/>
    </source>
</evidence>
<dbReference type="PRINTS" id="PR00368">
    <property type="entry name" value="FADPNR"/>
</dbReference>
<evidence type="ECO:0000313" key="9">
    <source>
        <dbReference type="EMBL" id="MEW9501618.1"/>
    </source>
</evidence>
<proteinExistence type="inferred from homology"/>
<dbReference type="EC" id="1.8.1.14" evidence="9"/>
<evidence type="ECO:0000256" key="3">
    <source>
        <dbReference type="ARBA" id="ARBA00022630"/>
    </source>
</evidence>
<dbReference type="Gene3D" id="3.50.50.60">
    <property type="entry name" value="FAD/NAD(P)-binding domain"/>
    <property type="match status" value="2"/>
</dbReference>
<dbReference type="PANTHER" id="PTHR43429">
    <property type="entry name" value="PYRIDINE NUCLEOTIDE-DISULFIDE OXIDOREDUCTASE DOMAIN-CONTAINING"/>
    <property type="match status" value="1"/>
</dbReference>
<comment type="caution">
    <text evidence="9">The sequence shown here is derived from an EMBL/GenBank/DDBJ whole genome shotgun (WGS) entry which is preliminary data.</text>
</comment>
<dbReference type="RefSeq" id="WP_367779100.1">
    <property type="nucleotide sequence ID" value="NZ_JBFMIA010000004.1"/>
</dbReference>
<accession>A0ABV3Q2Q8</accession>
<dbReference type="PANTHER" id="PTHR43429:SF1">
    <property type="entry name" value="NAD(P)H SULFUR OXIDOREDUCTASE (COA-DEPENDENT)"/>
    <property type="match status" value="1"/>
</dbReference>
<dbReference type="SUPFAM" id="SSF55424">
    <property type="entry name" value="FAD/NAD-linked reductases, dimerisation (C-terminal) domain"/>
    <property type="match status" value="1"/>
</dbReference>
<keyword evidence="4" id="KW-0274">FAD</keyword>
<keyword evidence="5 9" id="KW-0560">Oxidoreductase</keyword>
<comment type="cofactor">
    <cofactor evidence="1">
        <name>FAD</name>
        <dbReference type="ChEBI" id="CHEBI:57692"/>
    </cofactor>
</comment>
<comment type="similarity">
    <text evidence="2">Belongs to the class-III pyridine nucleotide-disulfide oxidoreductase family.</text>
</comment>
<feature type="domain" description="FAD/NAD(P)-binding" evidence="8">
    <location>
        <begin position="4"/>
        <end position="307"/>
    </location>
</feature>
<dbReference type="Pfam" id="PF07992">
    <property type="entry name" value="Pyr_redox_2"/>
    <property type="match status" value="1"/>
</dbReference>
<evidence type="ECO:0000256" key="6">
    <source>
        <dbReference type="ARBA" id="ARBA00023284"/>
    </source>
</evidence>
<dbReference type="InterPro" id="IPR004099">
    <property type="entry name" value="Pyr_nucl-diS_OxRdtase_dimer"/>
</dbReference>
<keyword evidence="3" id="KW-0285">Flavoprotein</keyword>
<evidence type="ECO:0000256" key="4">
    <source>
        <dbReference type="ARBA" id="ARBA00022827"/>
    </source>
</evidence>
<evidence type="ECO:0000256" key="2">
    <source>
        <dbReference type="ARBA" id="ARBA00009130"/>
    </source>
</evidence>
<keyword evidence="6" id="KW-0676">Redox-active center</keyword>
<dbReference type="GO" id="GO:0050451">
    <property type="term" value="F:CoA-disulfide reductase (NADPH) activity"/>
    <property type="evidence" value="ECO:0007669"/>
    <property type="project" value="UniProtKB-EC"/>
</dbReference>
<feature type="domain" description="Pyridine nucleotide-disulphide oxidoreductase dimerisation" evidence="7">
    <location>
        <begin position="329"/>
        <end position="431"/>
    </location>
</feature>
<evidence type="ECO:0000259" key="8">
    <source>
        <dbReference type="Pfam" id="PF07992"/>
    </source>
</evidence>
<dbReference type="Pfam" id="PF02852">
    <property type="entry name" value="Pyr_redox_dim"/>
    <property type="match status" value="1"/>
</dbReference>
<gene>
    <name evidence="9" type="ORF">AB1471_07365</name>
</gene>
<dbReference type="InterPro" id="IPR050260">
    <property type="entry name" value="FAD-bd_OxRdtase"/>
</dbReference>
<dbReference type="PRINTS" id="PR00411">
    <property type="entry name" value="PNDRDTASEI"/>
</dbReference>
<dbReference type="Proteomes" id="UP001556040">
    <property type="component" value="Unassembled WGS sequence"/>
</dbReference>
<reference evidence="9 10" key="1">
    <citation type="journal article" date="1979" name="Int. J. Syst. Evol. Microbiol.">
        <title>Bacillus globisporus subsp. marinus subsp. nov.</title>
        <authorList>
            <person name="Liu H."/>
        </authorList>
    </citation>
    <scope>NUCLEOTIDE SEQUENCE [LARGE SCALE GENOMIC DNA]</scope>
    <source>
        <strain evidence="9 10">DSM 1297</strain>
    </source>
</reference>
<dbReference type="NCBIfam" id="NF010037">
    <property type="entry name" value="PRK13512.1"/>
    <property type="match status" value="1"/>
</dbReference>
<evidence type="ECO:0000256" key="1">
    <source>
        <dbReference type="ARBA" id="ARBA00001974"/>
    </source>
</evidence>
<dbReference type="SUPFAM" id="SSF51905">
    <property type="entry name" value="FAD/NAD(P)-binding domain"/>
    <property type="match status" value="1"/>
</dbReference>
<organism evidence="9 10">
    <name type="scientific">Jeotgalibacillus marinus</name>
    <dbReference type="NCBI Taxonomy" id="86667"/>
    <lineage>
        <taxon>Bacteria</taxon>
        <taxon>Bacillati</taxon>
        <taxon>Bacillota</taxon>
        <taxon>Bacilli</taxon>
        <taxon>Bacillales</taxon>
        <taxon>Caryophanaceae</taxon>
        <taxon>Jeotgalibacillus</taxon>
    </lineage>
</organism>
<evidence type="ECO:0000313" key="10">
    <source>
        <dbReference type="Proteomes" id="UP001556040"/>
    </source>
</evidence>
<name>A0ABV3Q2Q8_9BACL</name>
<keyword evidence="10" id="KW-1185">Reference proteome</keyword>
<dbReference type="InterPro" id="IPR023753">
    <property type="entry name" value="FAD/NAD-binding_dom"/>
</dbReference>
<protein>
    <submittedName>
        <fullName evidence="9">CoA-disulfide reductase</fullName>
        <ecNumber evidence="9">1.8.1.14</ecNumber>
    </submittedName>
</protein>
<dbReference type="InterPro" id="IPR036188">
    <property type="entry name" value="FAD/NAD-bd_sf"/>
</dbReference>
<sequence length="446" mass="49216">MKKRVLVIGAVAGGATFASQLRMLDDKIEIIVFEKNATMAFANCGLPYYLGGFVKQQDHLIAATPQSFQKDRNIEVRIQHEVIAIDRDQKKITIQDHIKDTRYDETYDSLVLSPGVTPVVPQIEGLSHANCYTLRAYEDMLKIDEYVEEKPESSVCIVGAGFIGLEMAENFKARGLTVHLVQRAGHVLNMLDVELANTIEDELKEQGIHLYTDTTIDKVDQNGTTLHLANGKIIEADFLLLAVGVKPNKQLAEQSKLDIGETGGVKVNRYMQTNDPSVYAIGDVIETIDFITGSPKRVPLAWVAHRQAYVAARHIASEPIEFKGALGTAICKVFDVTGALLGHNEKSLREKNISFKTVSHESKQHAGYYPGAEKLMIKVHFSPKDGKIYGAQIVGKDGVDKRIDIIATAVSAGLTVFDLQEIEIAYSPVYSSPKDPINMIGYKAMK</sequence>
<dbReference type="InterPro" id="IPR016156">
    <property type="entry name" value="FAD/NAD-linked_Rdtase_dimer_sf"/>
</dbReference>